<proteinExistence type="predicted"/>
<keyword evidence="3" id="KW-1185">Reference proteome</keyword>
<evidence type="ECO:0000313" key="2">
    <source>
        <dbReference type="EMBL" id="AHH45387.1"/>
    </source>
</evidence>
<dbReference type="Proteomes" id="UP000019229">
    <property type="component" value="Chromosome"/>
</dbReference>
<keyword evidence="1" id="KW-1133">Transmembrane helix</keyword>
<feature type="transmembrane region" description="Helical" evidence="1">
    <location>
        <begin position="63"/>
        <end position="83"/>
    </location>
</feature>
<accession>W5UTB3</accession>
<dbReference type="HOGENOM" id="CLU_2423742_0_0_14"/>
<dbReference type="STRING" id="743966.MYB_01900"/>
<protein>
    <submittedName>
        <fullName evidence="2">Uncharacterized protein</fullName>
    </submittedName>
</protein>
<sequence>MPKNKQIIAFWSILAIAIITFILALVFLILGRDNYNIFVELHKIIDLSAQQENQLKSLNTSEYIYGVFLIIISILLFVFETLLANHLFNKKLK</sequence>
<evidence type="ECO:0000256" key="1">
    <source>
        <dbReference type="SAM" id="Phobius"/>
    </source>
</evidence>
<evidence type="ECO:0000313" key="3">
    <source>
        <dbReference type="Proteomes" id="UP000019229"/>
    </source>
</evidence>
<keyword evidence="1" id="KW-0812">Transmembrane</keyword>
<dbReference type="AlphaFoldDB" id="W5UTB3"/>
<feature type="transmembrane region" description="Helical" evidence="1">
    <location>
        <begin position="7"/>
        <end position="30"/>
    </location>
</feature>
<dbReference type="PATRIC" id="fig|743966.3.peg.384"/>
<gene>
    <name evidence="2" type="ORF">MYB_01900</name>
</gene>
<dbReference type="KEGG" id="mbc:MYB_01900"/>
<reference evidence="2 3" key="1">
    <citation type="journal article" date="2014" name="Genome Announc.">
        <title>Complete Genome Sequence of Mycoplasma bovoculi Strain M165/69T (ATCC 29104).</title>
        <authorList>
            <person name="Calcutt M.J."/>
            <person name="Foecking M.F."/>
        </authorList>
    </citation>
    <scope>NUCLEOTIDE SEQUENCE [LARGE SCALE GENOMIC DNA]</scope>
    <source>
        <strain evidence="2">M165/69</strain>
    </source>
</reference>
<dbReference type="EMBL" id="CP007154">
    <property type="protein sequence ID" value="AHH45387.1"/>
    <property type="molecule type" value="Genomic_DNA"/>
</dbReference>
<dbReference type="RefSeq" id="WP_022935443.1">
    <property type="nucleotide sequence ID" value="NZ_CP007154.1"/>
</dbReference>
<name>W5UTB3_9BACT</name>
<keyword evidence="1" id="KW-0472">Membrane</keyword>
<organism evidence="2 3">
    <name type="scientific">Mesomycoplasma bovoculi M165/69</name>
    <dbReference type="NCBI Taxonomy" id="743966"/>
    <lineage>
        <taxon>Bacteria</taxon>
        <taxon>Bacillati</taxon>
        <taxon>Mycoplasmatota</taxon>
        <taxon>Mycoplasmoidales</taxon>
        <taxon>Metamycoplasmataceae</taxon>
        <taxon>Mesomycoplasma</taxon>
    </lineage>
</organism>